<comment type="cofactor">
    <cofactor evidence="1">
        <name>[4Fe-4S] cluster</name>
        <dbReference type="ChEBI" id="CHEBI:49883"/>
    </cofactor>
</comment>
<dbReference type="InterPro" id="IPR013785">
    <property type="entry name" value="Aldolase_TIM"/>
</dbReference>
<organism evidence="8 9">
    <name type="scientific">Archaeoglobus fulgidus</name>
    <dbReference type="NCBI Taxonomy" id="2234"/>
    <lineage>
        <taxon>Archaea</taxon>
        <taxon>Methanobacteriati</taxon>
        <taxon>Methanobacteriota</taxon>
        <taxon>Archaeoglobi</taxon>
        <taxon>Archaeoglobales</taxon>
        <taxon>Archaeoglobaceae</taxon>
        <taxon>Archaeoglobus</taxon>
    </lineage>
</organism>
<evidence type="ECO:0000313" key="9">
    <source>
        <dbReference type="Proteomes" id="UP000054015"/>
    </source>
</evidence>
<keyword evidence="4" id="KW-0479">Metal-binding</keyword>
<evidence type="ECO:0000256" key="5">
    <source>
        <dbReference type="ARBA" id="ARBA00023004"/>
    </source>
</evidence>
<keyword evidence="6" id="KW-0411">Iron-sulfur</keyword>
<dbReference type="EMBL" id="LGEQ01000020">
    <property type="protein sequence ID" value="KUJ93567.1"/>
    <property type="molecule type" value="Genomic_DNA"/>
</dbReference>
<dbReference type="InterPro" id="IPR007197">
    <property type="entry name" value="rSAM"/>
</dbReference>
<proteinExistence type="predicted"/>
<sequence>MLVFGPVPSRRLGNSLGVNNIPFKHCSYSCVYCQLGRTPKTTVERGEFYEPKDILDSVRRRIDAVRKEKVDYITFVPDGEPTLDKKSRC</sequence>
<evidence type="ECO:0000313" key="7">
    <source>
        <dbReference type="EMBL" id="KUJ93567.1"/>
    </source>
</evidence>
<dbReference type="SFLD" id="SFLDS00029">
    <property type="entry name" value="Radical_SAM"/>
    <property type="match status" value="1"/>
</dbReference>
<dbReference type="InterPro" id="IPR058240">
    <property type="entry name" value="rSAM_sf"/>
</dbReference>
<dbReference type="EMBL" id="LGEX01000011">
    <property type="protein sequence ID" value="KUK07172.1"/>
    <property type="molecule type" value="Genomic_DNA"/>
</dbReference>
<name>A0A101E289_ARCFL</name>
<evidence type="ECO:0000256" key="6">
    <source>
        <dbReference type="ARBA" id="ARBA00023014"/>
    </source>
</evidence>
<dbReference type="Gene3D" id="3.20.20.70">
    <property type="entry name" value="Aldolase class I"/>
    <property type="match status" value="1"/>
</dbReference>
<evidence type="ECO:0000256" key="4">
    <source>
        <dbReference type="ARBA" id="ARBA00022723"/>
    </source>
</evidence>
<keyword evidence="3" id="KW-0949">S-adenosyl-L-methionine</keyword>
<dbReference type="PANTHER" id="PTHR43787">
    <property type="entry name" value="FEMO COFACTOR BIOSYNTHESIS PROTEIN NIFB-RELATED"/>
    <property type="match status" value="1"/>
</dbReference>
<dbReference type="PANTHER" id="PTHR43787:SF11">
    <property type="entry name" value="UPF0026 PROTEIN SLR1464"/>
    <property type="match status" value="1"/>
</dbReference>
<accession>A0A101E289</accession>
<evidence type="ECO:0000313" key="10">
    <source>
        <dbReference type="Proteomes" id="UP000054307"/>
    </source>
</evidence>
<dbReference type="Proteomes" id="UP000054015">
    <property type="component" value="Unassembled WGS sequence"/>
</dbReference>
<dbReference type="GO" id="GO:0046872">
    <property type="term" value="F:metal ion binding"/>
    <property type="evidence" value="ECO:0007669"/>
    <property type="project" value="UniProtKB-KW"/>
</dbReference>
<protein>
    <recommendedName>
        <fullName evidence="11">Radical SAM protein</fullName>
    </recommendedName>
</protein>
<keyword evidence="5" id="KW-0408">Iron</keyword>
<dbReference type="PATRIC" id="fig|2234.6.peg.2032"/>
<evidence type="ECO:0000256" key="3">
    <source>
        <dbReference type="ARBA" id="ARBA00022691"/>
    </source>
</evidence>
<evidence type="ECO:0000256" key="1">
    <source>
        <dbReference type="ARBA" id="ARBA00001966"/>
    </source>
</evidence>
<gene>
    <name evidence="7" type="ORF">XD40_1201</name>
    <name evidence="8" type="ORF">XD48_0630</name>
</gene>
<dbReference type="SUPFAM" id="SSF102114">
    <property type="entry name" value="Radical SAM enzymes"/>
    <property type="match status" value="1"/>
</dbReference>
<dbReference type="GO" id="GO:0003824">
    <property type="term" value="F:catalytic activity"/>
    <property type="evidence" value="ECO:0007669"/>
    <property type="project" value="InterPro"/>
</dbReference>
<dbReference type="Proteomes" id="UP000054307">
    <property type="component" value="Unassembled WGS sequence"/>
</dbReference>
<reference evidence="9 10" key="2">
    <citation type="journal article" date="2015" name="MBio">
        <title>Genome-Resolved Metagenomic Analysis Reveals Roles for Candidate Phyla and Other Microbial Community Members in Biogeochemical Transformations in Oil Reservoirs.</title>
        <authorList>
            <person name="Hu P."/>
            <person name="Tom L."/>
            <person name="Singh A."/>
            <person name="Thomas B.C."/>
            <person name="Baker B.J."/>
            <person name="Piceno Y.M."/>
            <person name="Andersen G.L."/>
            <person name="Banfield J.F."/>
        </authorList>
    </citation>
    <scope>NUCLEOTIDE SEQUENCE [LARGE SCALE GENOMIC DNA]</scope>
</reference>
<dbReference type="GO" id="GO:0051539">
    <property type="term" value="F:4 iron, 4 sulfur cluster binding"/>
    <property type="evidence" value="ECO:0007669"/>
    <property type="project" value="UniProtKB-KW"/>
</dbReference>
<keyword evidence="2" id="KW-0004">4Fe-4S</keyword>
<evidence type="ECO:0000313" key="8">
    <source>
        <dbReference type="EMBL" id="KUK07172.1"/>
    </source>
</evidence>
<comment type="caution">
    <text evidence="8">The sequence shown here is derived from an EMBL/GenBank/DDBJ whole genome shotgun (WGS) entry which is preliminary data.</text>
</comment>
<reference evidence="8" key="1">
    <citation type="journal article" date="2015" name="MBio">
        <title>Genome-resolved metagenomic analysis reveals roles for candidate phyla and other microbial community members in biogeochemical transformations in oil reservoirs.</title>
        <authorList>
            <person name="Hu P."/>
            <person name="Tom L."/>
            <person name="Singh A."/>
            <person name="Thomas B.C."/>
            <person name="Baker B.J."/>
            <person name="Piceno Y.M."/>
            <person name="Andersen G.L."/>
            <person name="Banfield J.F."/>
        </authorList>
    </citation>
    <scope>NUCLEOTIDE SEQUENCE [LARGE SCALE GENOMIC DNA]</scope>
    <source>
        <strain evidence="8">49_2300</strain>
        <strain evidence="7">49_95</strain>
    </source>
</reference>
<evidence type="ECO:0000256" key="2">
    <source>
        <dbReference type="ARBA" id="ARBA00022485"/>
    </source>
</evidence>
<dbReference type="AlphaFoldDB" id="A0A101E289"/>
<evidence type="ECO:0008006" key="11">
    <source>
        <dbReference type="Google" id="ProtNLM"/>
    </source>
</evidence>